<proteinExistence type="predicted"/>
<protein>
    <recommendedName>
        <fullName evidence="1">Serine aminopeptidase S33 domain-containing protein</fullName>
    </recommendedName>
</protein>
<sequence length="367" mass="41163">MGPVDFTWHRQTSGRLELDYSTEYLGIGRGPSKVTHYNTSSSRNATITNRLSYTTSSKEILFTMPSDVEGTHQIGDQILFTKTWLPDGPPKAKLIFIHGFNDHVDRYYELFPTLAARGIETHGFDQRGWGRSVHKPSERGLTGPTPLVISDIVSFIRKQLPSPVPVFLMGHSMGGGEVLTLASDPKYADLMPSIRGWLLESPFIAFPKGFEPNAMTVFFGKLAGKLLPHMHRVSPLPPENLTRDPEVVKSIKEDELLHDTGTLEGLSGLLERTASLNEGKAKLNKDVKSIWLGHGTNDMGTSYEASKKWFQEQTQVEDKEFKTYEGWYHQLHADLPEDRPVFAKDIGDWILARSGNEEARVNIDSKL</sequence>
<accession>A0A8H4RCW7</accession>
<dbReference type="PANTHER" id="PTHR11614">
    <property type="entry name" value="PHOSPHOLIPASE-RELATED"/>
    <property type="match status" value="1"/>
</dbReference>
<dbReference type="EMBL" id="JAAMPI010000911">
    <property type="protein sequence ID" value="KAF4627782.1"/>
    <property type="molecule type" value="Genomic_DNA"/>
</dbReference>
<reference evidence="2 3" key="1">
    <citation type="submission" date="2020-03" db="EMBL/GenBank/DDBJ databases">
        <title>Draft Genome Sequence of Cudoniella acicularis.</title>
        <authorList>
            <person name="Buettner E."/>
            <person name="Kellner H."/>
        </authorList>
    </citation>
    <scope>NUCLEOTIDE SEQUENCE [LARGE SCALE GENOMIC DNA]</scope>
    <source>
        <strain evidence="2 3">DSM 108380</strain>
    </source>
</reference>
<gene>
    <name evidence="2" type="ORF">G7Y89_g10371</name>
</gene>
<evidence type="ECO:0000313" key="2">
    <source>
        <dbReference type="EMBL" id="KAF4627782.1"/>
    </source>
</evidence>
<dbReference type="AlphaFoldDB" id="A0A8H4RCW7"/>
<dbReference type="SUPFAM" id="SSF53474">
    <property type="entry name" value="alpha/beta-Hydrolases"/>
    <property type="match status" value="1"/>
</dbReference>
<organism evidence="2 3">
    <name type="scientific">Cudoniella acicularis</name>
    <dbReference type="NCBI Taxonomy" id="354080"/>
    <lineage>
        <taxon>Eukaryota</taxon>
        <taxon>Fungi</taxon>
        <taxon>Dikarya</taxon>
        <taxon>Ascomycota</taxon>
        <taxon>Pezizomycotina</taxon>
        <taxon>Leotiomycetes</taxon>
        <taxon>Helotiales</taxon>
        <taxon>Tricladiaceae</taxon>
        <taxon>Cudoniella</taxon>
    </lineage>
</organism>
<evidence type="ECO:0000313" key="3">
    <source>
        <dbReference type="Proteomes" id="UP000566819"/>
    </source>
</evidence>
<name>A0A8H4RCW7_9HELO</name>
<dbReference type="OrthoDB" id="10249433at2759"/>
<dbReference type="InterPro" id="IPR051044">
    <property type="entry name" value="MAG_DAG_Lipase"/>
</dbReference>
<dbReference type="Pfam" id="PF12146">
    <property type="entry name" value="Hydrolase_4"/>
    <property type="match status" value="1"/>
</dbReference>
<feature type="domain" description="Serine aminopeptidase S33" evidence="1">
    <location>
        <begin position="89"/>
        <end position="334"/>
    </location>
</feature>
<keyword evidence="3" id="KW-1185">Reference proteome</keyword>
<dbReference type="Gene3D" id="3.40.50.1820">
    <property type="entry name" value="alpha/beta hydrolase"/>
    <property type="match status" value="1"/>
</dbReference>
<dbReference type="Proteomes" id="UP000566819">
    <property type="component" value="Unassembled WGS sequence"/>
</dbReference>
<dbReference type="InterPro" id="IPR029058">
    <property type="entry name" value="AB_hydrolase_fold"/>
</dbReference>
<comment type="caution">
    <text evidence="2">The sequence shown here is derived from an EMBL/GenBank/DDBJ whole genome shotgun (WGS) entry which is preliminary data.</text>
</comment>
<evidence type="ECO:0000259" key="1">
    <source>
        <dbReference type="Pfam" id="PF12146"/>
    </source>
</evidence>
<dbReference type="InterPro" id="IPR022742">
    <property type="entry name" value="Hydrolase_4"/>
</dbReference>
<dbReference type="FunFam" id="3.40.50.1820:FF:000255">
    <property type="entry name" value="Alpha/beta hydrolase, putative"/>
    <property type="match status" value="1"/>
</dbReference>